<feature type="binding site" evidence="4 6">
    <location>
        <position position="118"/>
    </location>
    <ligand>
        <name>substrate</name>
    </ligand>
</feature>
<dbReference type="HAMAP" id="MF_00087">
    <property type="entry name" value="Glu_tRNA_reductase"/>
    <property type="match status" value="1"/>
</dbReference>
<dbReference type="UniPathway" id="UPA00251">
    <property type="reaction ID" value="UER00316"/>
</dbReference>
<comment type="function">
    <text evidence="4">Catalyzes the NADPH-dependent reduction of glutamyl-tRNA(Glu) to glutamate 1-semialdehyde (GSA).</text>
</comment>
<name>A0A8J8FD82_9BACT</name>
<dbReference type="SUPFAM" id="SSF69742">
    <property type="entry name" value="Glutamyl tRNA-reductase catalytic, N-terminal domain"/>
    <property type="match status" value="1"/>
</dbReference>
<dbReference type="RefSeq" id="WP_171607864.1">
    <property type="nucleotide sequence ID" value="NZ_WHPF01000007.1"/>
</dbReference>
<accession>A0A8J8FD82</accession>
<evidence type="ECO:0000256" key="2">
    <source>
        <dbReference type="ARBA" id="ARBA00023002"/>
    </source>
</evidence>
<dbReference type="NCBIfam" id="TIGR01035">
    <property type="entry name" value="hemA"/>
    <property type="match status" value="1"/>
</dbReference>
<dbReference type="Pfam" id="PF01488">
    <property type="entry name" value="Shikimate_DH"/>
    <property type="match status" value="1"/>
</dbReference>
<keyword evidence="1 4" id="KW-0521">NADP</keyword>
<evidence type="ECO:0000256" key="3">
    <source>
        <dbReference type="ARBA" id="ARBA00023244"/>
    </source>
</evidence>
<feature type="domain" description="Glutamyl-tRNA reductase N-terminal" evidence="10">
    <location>
        <begin position="10"/>
        <end position="154"/>
    </location>
</feature>
<keyword evidence="2 4" id="KW-0560">Oxidoreductase</keyword>
<dbReference type="GO" id="GO:0050661">
    <property type="term" value="F:NADP binding"/>
    <property type="evidence" value="ECO:0007669"/>
    <property type="project" value="InterPro"/>
</dbReference>
<evidence type="ECO:0000256" key="1">
    <source>
        <dbReference type="ARBA" id="ARBA00022857"/>
    </source>
</evidence>
<comment type="caution">
    <text evidence="11">The sequence shown here is derived from an EMBL/GenBank/DDBJ whole genome shotgun (WGS) entry which is preliminary data.</text>
</comment>
<evidence type="ECO:0000256" key="4">
    <source>
        <dbReference type="HAMAP-Rule" id="MF_00087"/>
    </source>
</evidence>
<dbReference type="InterPro" id="IPR036291">
    <property type="entry name" value="NAD(P)-bd_dom_sf"/>
</dbReference>
<comment type="pathway">
    <text evidence="4">Porphyrin-containing compound metabolism; protoporphyrin-IX biosynthesis; 5-aminolevulinate from L-glutamyl-tRNA(Glu): step 1/2.</text>
</comment>
<feature type="active site" description="Nucleophile" evidence="4 5">
    <location>
        <position position="52"/>
    </location>
</feature>
<comment type="miscellaneous">
    <text evidence="4">During catalysis, the active site Cys acts as a nucleophile attacking the alpha-carbonyl group of tRNA-bound glutamate with the formation of a thioester intermediate between enzyme and glutamate, and the concomitant release of tRNA(Glu). The thioester intermediate is finally reduced by direct hydride transfer from NADPH, to form the product GSA.</text>
</comment>
<evidence type="ECO:0000256" key="8">
    <source>
        <dbReference type="PIRSR" id="PIRSR000445-4"/>
    </source>
</evidence>
<organism evidence="11 12">
    <name type="scientific">Limnovirga soli</name>
    <dbReference type="NCBI Taxonomy" id="2656915"/>
    <lineage>
        <taxon>Bacteria</taxon>
        <taxon>Pseudomonadati</taxon>
        <taxon>Bacteroidota</taxon>
        <taxon>Chitinophagia</taxon>
        <taxon>Chitinophagales</taxon>
        <taxon>Chitinophagaceae</taxon>
        <taxon>Limnovirga</taxon>
    </lineage>
</organism>
<comment type="catalytic activity">
    <reaction evidence="4">
        <text>(S)-4-amino-5-oxopentanoate + tRNA(Glu) + NADP(+) = L-glutamyl-tRNA(Glu) + NADPH + H(+)</text>
        <dbReference type="Rhea" id="RHEA:12344"/>
        <dbReference type="Rhea" id="RHEA-COMP:9663"/>
        <dbReference type="Rhea" id="RHEA-COMP:9680"/>
        <dbReference type="ChEBI" id="CHEBI:15378"/>
        <dbReference type="ChEBI" id="CHEBI:57501"/>
        <dbReference type="ChEBI" id="CHEBI:57783"/>
        <dbReference type="ChEBI" id="CHEBI:58349"/>
        <dbReference type="ChEBI" id="CHEBI:78442"/>
        <dbReference type="ChEBI" id="CHEBI:78520"/>
        <dbReference type="EC" id="1.2.1.70"/>
    </reaction>
</comment>
<protein>
    <recommendedName>
        <fullName evidence="4">Glutamyl-tRNA reductase</fullName>
        <shortName evidence="4">GluTR</shortName>
        <ecNumber evidence="4">1.2.1.70</ecNumber>
    </recommendedName>
</protein>
<dbReference type="AlphaFoldDB" id="A0A8J8FD82"/>
<feature type="binding site" evidence="4 6">
    <location>
        <begin position="51"/>
        <end position="54"/>
    </location>
    <ligand>
        <name>substrate</name>
    </ligand>
</feature>
<dbReference type="EMBL" id="WHPF01000007">
    <property type="protein sequence ID" value="NNV55920.1"/>
    <property type="molecule type" value="Genomic_DNA"/>
</dbReference>
<feature type="site" description="Important for activity" evidence="4 8">
    <location>
        <position position="97"/>
    </location>
</feature>
<dbReference type="InterPro" id="IPR000343">
    <property type="entry name" value="4pyrrol_synth_GluRdtase"/>
</dbReference>
<comment type="domain">
    <text evidence="4">Possesses an unusual extended V-shaped dimeric structure with each monomer consisting of three distinct domains arranged along a curved 'spinal' alpha-helix. The N-terminal catalytic domain specifically recognizes the glutamate moiety of the substrate. The second domain is the NADPH-binding domain, and the third C-terminal domain is responsible for dimerization.</text>
</comment>
<dbReference type="PROSITE" id="PS00747">
    <property type="entry name" value="GLUTR"/>
    <property type="match status" value="1"/>
</dbReference>
<dbReference type="SUPFAM" id="SSF51735">
    <property type="entry name" value="NAD(P)-binding Rossmann-fold domains"/>
    <property type="match status" value="1"/>
</dbReference>
<evidence type="ECO:0000313" key="12">
    <source>
        <dbReference type="Proteomes" id="UP000598971"/>
    </source>
</evidence>
<evidence type="ECO:0000259" key="10">
    <source>
        <dbReference type="Pfam" id="PF05201"/>
    </source>
</evidence>
<dbReference type="PANTHER" id="PTHR43013">
    <property type="entry name" value="GLUTAMYL-TRNA REDUCTASE"/>
    <property type="match status" value="1"/>
</dbReference>
<dbReference type="InterPro" id="IPR006151">
    <property type="entry name" value="Shikm_DH/Glu-tRNA_Rdtase"/>
</dbReference>
<dbReference type="GO" id="GO:0019353">
    <property type="term" value="P:protoporphyrinogen IX biosynthetic process from glutamate"/>
    <property type="evidence" value="ECO:0007669"/>
    <property type="project" value="TreeGrafter"/>
</dbReference>
<dbReference type="Gene3D" id="3.30.460.30">
    <property type="entry name" value="Glutamyl-tRNA reductase, N-terminal domain"/>
    <property type="match status" value="1"/>
</dbReference>
<dbReference type="InterPro" id="IPR018214">
    <property type="entry name" value="GluRdtase_CS"/>
</dbReference>
<dbReference type="InterPro" id="IPR015895">
    <property type="entry name" value="4pyrrol_synth_GluRdtase_N"/>
</dbReference>
<dbReference type="CDD" id="cd05213">
    <property type="entry name" value="NAD_bind_Glutamyl_tRNA_reduct"/>
    <property type="match status" value="1"/>
</dbReference>
<feature type="binding site" evidence="4 6">
    <location>
        <begin position="112"/>
        <end position="114"/>
    </location>
    <ligand>
        <name>substrate</name>
    </ligand>
</feature>
<feature type="binding site" evidence="4 6">
    <location>
        <position position="107"/>
    </location>
    <ligand>
        <name>substrate</name>
    </ligand>
</feature>
<evidence type="ECO:0000256" key="6">
    <source>
        <dbReference type="PIRSR" id="PIRSR000445-2"/>
    </source>
</evidence>
<sequence length="407" mass="44887">MDINQFYIAGINYKKTDASVRGSFAVSNQHYEQLLTEAASARIEEVFVLSTCNRTEIYGVAANADTLITLLCRQTAGSAASFKKLAYIKRGWEAVEHLFQVAAGLDSQILGDYEIVGQIKLAVRFARERGFIGTLLERLLSFVLQSSKNIKSNTALSGGTVSVAFAAIQFLKENTADVKHKKIVLIGTGKIGKNTCKNLIDYLEATNITLINRTEEKAGELAIELGVQYDTIENLPAQIEKADIILVATNAPTPIITKKQLLNAGKKVLIDLSIPNNIAPAAGELPQITLVNVDDLSKINDATLQKRMDEVPAALGIIATHTAEFKEWYQMRKNVPALKAVKQKLMDMHQCNLFLSVHTDVHQTVTLPNTVYIQKTINNMASKMRTQHQPGCYFIEAINDYITCTVN</sequence>
<dbReference type="PANTHER" id="PTHR43013:SF1">
    <property type="entry name" value="GLUTAMYL-TRNA REDUCTASE"/>
    <property type="match status" value="1"/>
</dbReference>
<keyword evidence="12" id="KW-1185">Reference proteome</keyword>
<dbReference type="Pfam" id="PF05201">
    <property type="entry name" value="GlutR_N"/>
    <property type="match status" value="1"/>
</dbReference>
<evidence type="ECO:0000256" key="7">
    <source>
        <dbReference type="PIRSR" id="PIRSR000445-3"/>
    </source>
</evidence>
<keyword evidence="3 4" id="KW-0627">Porphyrin biosynthesis</keyword>
<evidence type="ECO:0000259" key="9">
    <source>
        <dbReference type="Pfam" id="PF01488"/>
    </source>
</evidence>
<evidence type="ECO:0000256" key="5">
    <source>
        <dbReference type="PIRSR" id="PIRSR000445-1"/>
    </source>
</evidence>
<dbReference type="FunFam" id="3.30.460.30:FF:000001">
    <property type="entry name" value="Glutamyl-tRNA reductase"/>
    <property type="match status" value="1"/>
</dbReference>
<comment type="subunit">
    <text evidence="4">Homodimer.</text>
</comment>
<dbReference type="Gene3D" id="3.40.50.720">
    <property type="entry name" value="NAD(P)-binding Rossmann-like Domain"/>
    <property type="match status" value="1"/>
</dbReference>
<dbReference type="Proteomes" id="UP000598971">
    <property type="component" value="Unassembled WGS sequence"/>
</dbReference>
<reference evidence="11" key="1">
    <citation type="submission" date="2019-10" db="EMBL/GenBank/DDBJ databases">
        <title>Draft genome sequence of Panacibacter sp. KCS-6.</title>
        <authorList>
            <person name="Yim K.J."/>
        </authorList>
    </citation>
    <scope>NUCLEOTIDE SEQUENCE</scope>
    <source>
        <strain evidence="11">KCS-6</strain>
    </source>
</reference>
<comment type="similarity">
    <text evidence="4">Belongs to the glutamyl-tRNA reductase family.</text>
</comment>
<dbReference type="GO" id="GO:0008883">
    <property type="term" value="F:glutamyl-tRNA reductase activity"/>
    <property type="evidence" value="ECO:0007669"/>
    <property type="project" value="UniProtKB-UniRule"/>
</dbReference>
<gene>
    <name evidence="4 11" type="primary">hemA</name>
    <name evidence="11" type="ORF">GD597_10655</name>
</gene>
<dbReference type="PIRSF" id="PIRSF000445">
    <property type="entry name" value="4pyrrol_synth_GluRdtase"/>
    <property type="match status" value="1"/>
</dbReference>
<feature type="domain" description="Quinate/shikimate 5-dehydrogenase/glutamyl-tRNA reductase" evidence="9">
    <location>
        <begin position="172"/>
        <end position="299"/>
    </location>
</feature>
<proteinExistence type="inferred from homology"/>
<evidence type="ECO:0000313" key="11">
    <source>
        <dbReference type="EMBL" id="NNV55920.1"/>
    </source>
</evidence>
<feature type="binding site" evidence="4 7">
    <location>
        <begin position="187"/>
        <end position="192"/>
    </location>
    <ligand>
        <name>NADP(+)</name>
        <dbReference type="ChEBI" id="CHEBI:58349"/>
    </ligand>
</feature>
<dbReference type="EC" id="1.2.1.70" evidence="4"/>
<dbReference type="InterPro" id="IPR036343">
    <property type="entry name" value="GluRdtase_N_sf"/>
</dbReference>